<evidence type="ECO:0000313" key="2">
    <source>
        <dbReference type="EMBL" id="GAA0818452.1"/>
    </source>
</evidence>
<dbReference type="Pfam" id="PF08668">
    <property type="entry name" value="HDOD"/>
    <property type="match status" value="1"/>
</dbReference>
<dbReference type="Pfam" id="PF00563">
    <property type="entry name" value="EAL"/>
    <property type="match status" value="1"/>
</dbReference>
<dbReference type="Gene3D" id="1.10.3210.10">
    <property type="entry name" value="Hypothetical protein af1432"/>
    <property type="match status" value="1"/>
</dbReference>
<dbReference type="SUPFAM" id="SSF141868">
    <property type="entry name" value="EAL domain-like"/>
    <property type="match status" value="1"/>
</dbReference>
<dbReference type="PROSITE" id="PS51833">
    <property type="entry name" value="HDOD"/>
    <property type="match status" value="1"/>
</dbReference>
<accession>A0ABN1L8C2</accession>
<evidence type="ECO:0000313" key="3">
    <source>
        <dbReference type="Proteomes" id="UP001500021"/>
    </source>
</evidence>
<dbReference type="InterPro" id="IPR014408">
    <property type="entry name" value="dGMP_Pdiesterase_EAL/HD-GYP"/>
</dbReference>
<organism evidence="2 3">
    <name type="scientific">Colwellia asteriadis</name>
    <dbReference type="NCBI Taxonomy" id="517723"/>
    <lineage>
        <taxon>Bacteria</taxon>
        <taxon>Pseudomonadati</taxon>
        <taxon>Pseudomonadota</taxon>
        <taxon>Gammaproteobacteria</taxon>
        <taxon>Alteromonadales</taxon>
        <taxon>Colwelliaceae</taxon>
        <taxon>Colwellia</taxon>
    </lineage>
</organism>
<dbReference type="InterPro" id="IPR052340">
    <property type="entry name" value="RNase_Y/CdgJ"/>
</dbReference>
<dbReference type="SUPFAM" id="SSF109604">
    <property type="entry name" value="HD-domain/PDEase-like"/>
    <property type="match status" value="1"/>
</dbReference>
<comment type="caution">
    <text evidence="2">The sequence shown here is derived from an EMBL/GenBank/DDBJ whole genome shotgun (WGS) entry which is preliminary data.</text>
</comment>
<dbReference type="PIRSF" id="PIRSF003180">
    <property type="entry name" value="DiGMPpdiest_YuxH"/>
    <property type="match status" value="1"/>
</dbReference>
<dbReference type="Gene3D" id="3.20.20.450">
    <property type="entry name" value="EAL domain"/>
    <property type="match status" value="1"/>
</dbReference>
<dbReference type="InterPro" id="IPR013976">
    <property type="entry name" value="HDOD"/>
</dbReference>
<feature type="domain" description="HDOD" evidence="1">
    <location>
        <begin position="199"/>
        <end position="386"/>
    </location>
</feature>
<sequence length="409" mass="46106">MRNTYIARQAILNQKLDTIGYELLFRDSPDNKFPEIEQDIASSKLIIQNHIHGDIQTLSMGKLAFINFTENCLVRKYPLLFDKNSIVIELVGHEKPTKGLLKIIMFYREHGYSIALTEYDLAPHWEVLFPYIDIIKINIEKINTKRLPSVVDKMKQHDIKISAERVETKLQKQTLAEVGFDYFQGYFYHQPEIIEGRTLTSIKAQMLALLNESFSHPLNFTAISEIVGHDVNLSIALLKMVNNVATGTKIEITSLKQAASYLGEDKLRQFVSILALSNLTSDCSDEICRQALITGKVMAALSNKATFTTISDYAFMTGLLSSLEVMLSMPMAEILKSMPVAKPIKLALISREGLLGELLSLTVFYVSGKDNDDNTSSNMANLMTQHALTQQDLQQEFLLASQWCKALNI</sequence>
<dbReference type="PANTHER" id="PTHR33525">
    <property type="match status" value="1"/>
</dbReference>
<dbReference type="InterPro" id="IPR035919">
    <property type="entry name" value="EAL_sf"/>
</dbReference>
<reference evidence="2 3" key="1">
    <citation type="journal article" date="2019" name="Int. J. Syst. Evol. Microbiol.">
        <title>The Global Catalogue of Microorganisms (GCM) 10K type strain sequencing project: providing services to taxonomists for standard genome sequencing and annotation.</title>
        <authorList>
            <consortium name="The Broad Institute Genomics Platform"/>
            <consortium name="The Broad Institute Genome Sequencing Center for Infectious Disease"/>
            <person name="Wu L."/>
            <person name="Ma J."/>
        </authorList>
    </citation>
    <scope>NUCLEOTIDE SEQUENCE [LARGE SCALE GENOMIC DNA]</scope>
    <source>
        <strain evidence="2 3">JCM 15608</strain>
    </source>
</reference>
<dbReference type="InterPro" id="IPR001633">
    <property type="entry name" value="EAL_dom"/>
</dbReference>
<dbReference type="PANTHER" id="PTHR33525:SF4">
    <property type="entry name" value="CYCLIC DI-GMP PHOSPHODIESTERASE CDGJ"/>
    <property type="match status" value="1"/>
</dbReference>
<evidence type="ECO:0000259" key="1">
    <source>
        <dbReference type="PROSITE" id="PS51833"/>
    </source>
</evidence>
<keyword evidence="3" id="KW-1185">Reference proteome</keyword>
<proteinExistence type="predicted"/>
<dbReference type="Proteomes" id="UP001500021">
    <property type="component" value="Unassembled WGS sequence"/>
</dbReference>
<name>A0ABN1L8C2_9GAMM</name>
<protein>
    <submittedName>
        <fullName evidence="2">EAL domain-containing protein</fullName>
    </submittedName>
</protein>
<dbReference type="EMBL" id="BAAAFA010000007">
    <property type="protein sequence ID" value="GAA0818452.1"/>
    <property type="molecule type" value="Genomic_DNA"/>
</dbReference>
<gene>
    <name evidence="2" type="ORF">GCM10009111_21150</name>
</gene>
<dbReference type="RefSeq" id="WP_343817400.1">
    <property type="nucleotide sequence ID" value="NZ_BAAAFA010000007.1"/>
</dbReference>